<gene>
    <name evidence="1" type="ORF">PVAP13_2NG068300</name>
</gene>
<evidence type="ECO:0000313" key="1">
    <source>
        <dbReference type="EMBL" id="KAG2632189.1"/>
    </source>
</evidence>
<proteinExistence type="predicted"/>
<protein>
    <submittedName>
        <fullName evidence="1">Uncharacterized protein</fullName>
    </submittedName>
</protein>
<dbReference type="Proteomes" id="UP000823388">
    <property type="component" value="Chromosome 2N"/>
</dbReference>
<keyword evidence="2" id="KW-1185">Reference proteome</keyword>
<accession>A0A8T0VKH2</accession>
<dbReference type="AlphaFoldDB" id="A0A8T0VKH2"/>
<comment type="caution">
    <text evidence="1">The sequence shown here is derived from an EMBL/GenBank/DDBJ whole genome shotgun (WGS) entry which is preliminary data.</text>
</comment>
<reference evidence="1" key="1">
    <citation type="submission" date="2020-05" db="EMBL/GenBank/DDBJ databases">
        <title>WGS assembly of Panicum virgatum.</title>
        <authorList>
            <person name="Lovell J.T."/>
            <person name="Jenkins J."/>
            <person name="Shu S."/>
            <person name="Juenger T.E."/>
            <person name="Schmutz J."/>
        </authorList>
    </citation>
    <scope>NUCLEOTIDE SEQUENCE</scope>
    <source>
        <strain evidence="1">AP13</strain>
    </source>
</reference>
<sequence>MSAGPDQPRQVQGHRCRVYDMSKVRRSARLAKKPALPAVKKAQINLCRRLGLLEEEHASVEQVLHDYIATFSGPVPEHIIAALTTLFGLQSDFTTQLDEALLELAGDGLDDLQEEVAAAGQ</sequence>
<dbReference type="EMBL" id="CM029040">
    <property type="protein sequence ID" value="KAG2632189.1"/>
    <property type="molecule type" value="Genomic_DNA"/>
</dbReference>
<name>A0A8T0VKH2_PANVG</name>
<organism evidence="1 2">
    <name type="scientific">Panicum virgatum</name>
    <name type="common">Blackwell switchgrass</name>
    <dbReference type="NCBI Taxonomy" id="38727"/>
    <lineage>
        <taxon>Eukaryota</taxon>
        <taxon>Viridiplantae</taxon>
        <taxon>Streptophyta</taxon>
        <taxon>Embryophyta</taxon>
        <taxon>Tracheophyta</taxon>
        <taxon>Spermatophyta</taxon>
        <taxon>Magnoliopsida</taxon>
        <taxon>Liliopsida</taxon>
        <taxon>Poales</taxon>
        <taxon>Poaceae</taxon>
        <taxon>PACMAD clade</taxon>
        <taxon>Panicoideae</taxon>
        <taxon>Panicodae</taxon>
        <taxon>Paniceae</taxon>
        <taxon>Panicinae</taxon>
        <taxon>Panicum</taxon>
        <taxon>Panicum sect. Hiantes</taxon>
    </lineage>
</organism>
<evidence type="ECO:0000313" key="2">
    <source>
        <dbReference type="Proteomes" id="UP000823388"/>
    </source>
</evidence>